<dbReference type="GO" id="GO:0006259">
    <property type="term" value="P:DNA metabolic process"/>
    <property type="evidence" value="ECO:0007669"/>
    <property type="project" value="InterPro"/>
</dbReference>
<evidence type="ECO:0000313" key="2">
    <source>
        <dbReference type="EMBL" id="DAF60637.1"/>
    </source>
</evidence>
<dbReference type="EMBL" id="BK032792">
    <property type="protein sequence ID" value="DAF60637.1"/>
    <property type="molecule type" value="Genomic_DNA"/>
</dbReference>
<sequence length="328" mass="35931">MDFSKMLADSSMVPRAYQGKPQDIMVCVQWGYEIGLAPMQALQNIAVINGKPSVYGDAAMALVQASPVCEGVDEYIEGEGTPNPVAVCVATRKGRKPVTAKFSVEDAKRAGLWGKQGPWQAYPKRMLQMRARGFALRDAFPDVLKGLITAEEAQDYPEELNRSKVAKDITPRNPLDAVAAPALPVSDPMVIEEAMADTVEEPVVLAEQLHEAAVELEQQAEEVLQAVEDIVAEAAPVIGFAIRVPGKDQPFSVHDSLDDWGNAYEDLADKTARAGKVPARERMTKLRELKELNQETLDRIDTIKRIRHTAGHQKRIKALGALLNPGEE</sequence>
<keyword evidence="1" id="KW-0175">Coiled coil</keyword>
<evidence type="ECO:0000256" key="1">
    <source>
        <dbReference type="SAM" id="Coils"/>
    </source>
</evidence>
<reference evidence="2" key="1">
    <citation type="journal article" date="2021" name="Proc. Natl. Acad. Sci. U.S.A.">
        <title>A Catalog of Tens of Thousands of Viruses from Human Metagenomes Reveals Hidden Associations with Chronic Diseases.</title>
        <authorList>
            <person name="Tisza M.J."/>
            <person name="Buck C.B."/>
        </authorList>
    </citation>
    <scope>NUCLEOTIDE SEQUENCE</scope>
    <source>
        <strain evidence="2">CtwJH20</strain>
    </source>
</reference>
<dbReference type="Pfam" id="PF03837">
    <property type="entry name" value="RecT"/>
    <property type="match status" value="1"/>
</dbReference>
<protein>
    <submittedName>
        <fullName evidence="2">RecT protein</fullName>
    </submittedName>
</protein>
<dbReference type="InterPro" id="IPR018330">
    <property type="entry name" value="RecT_fam"/>
</dbReference>
<name>A0A8S5TBE0_9CAUD</name>
<dbReference type="GO" id="GO:0003677">
    <property type="term" value="F:DNA binding"/>
    <property type="evidence" value="ECO:0007669"/>
    <property type="project" value="InterPro"/>
</dbReference>
<organism evidence="2">
    <name type="scientific">Podoviridae sp. ctwJH20</name>
    <dbReference type="NCBI Taxonomy" id="2827753"/>
    <lineage>
        <taxon>Viruses</taxon>
        <taxon>Duplodnaviria</taxon>
        <taxon>Heunggongvirae</taxon>
        <taxon>Uroviricota</taxon>
        <taxon>Caudoviricetes</taxon>
    </lineage>
</organism>
<accession>A0A8S5TBE0</accession>
<feature type="coiled-coil region" evidence="1">
    <location>
        <begin position="206"/>
        <end position="233"/>
    </location>
</feature>
<proteinExistence type="predicted"/>